<keyword evidence="1" id="KW-0812">Transmembrane</keyword>
<name>A0A564ZD93_HYMDI</name>
<evidence type="ECO:0000313" key="2">
    <source>
        <dbReference type="EMBL" id="VUZ57467.1"/>
    </source>
</evidence>
<keyword evidence="1" id="KW-1133">Transmembrane helix</keyword>
<dbReference type="EMBL" id="CABIJS010000719">
    <property type="protein sequence ID" value="VUZ57467.1"/>
    <property type="molecule type" value="Genomic_DNA"/>
</dbReference>
<gene>
    <name evidence="2" type="ORF">WMSIL1_LOCUS14936</name>
</gene>
<protein>
    <submittedName>
        <fullName evidence="2">Uncharacterized protein</fullName>
    </submittedName>
</protein>
<feature type="transmembrane region" description="Helical" evidence="1">
    <location>
        <begin position="21"/>
        <end position="40"/>
    </location>
</feature>
<evidence type="ECO:0000313" key="3">
    <source>
        <dbReference type="Proteomes" id="UP000321570"/>
    </source>
</evidence>
<evidence type="ECO:0000256" key="1">
    <source>
        <dbReference type="SAM" id="Phobius"/>
    </source>
</evidence>
<keyword evidence="1" id="KW-0472">Membrane</keyword>
<reference evidence="2 3" key="1">
    <citation type="submission" date="2019-07" db="EMBL/GenBank/DDBJ databases">
        <authorList>
            <person name="Jastrzebski P J."/>
            <person name="Paukszto L."/>
            <person name="Jastrzebski P J."/>
        </authorList>
    </citation>
    <scope>NUCLEOTIDE SEQUENCE [LARGE SCALE GENOMIC DNA]</scope>
    <source>
        <strain evidence="2 3">WMS-il1</strain>
    </source>
</reference>
<sequence length="49" mass="5685">MIGRIPSQLNTLMHPVKHFNASWFLFPSSIHLINFMSFHINLPPLKDVP</sequence>
<proteinExistence type="predicted"/>
<dbReference type="Proteomes" id="UP000321570">
    <property type="component" value="Unassembled WGS sequence"/>
</dbReference>
<dbReference type="AlphaFoldDB" id="A0A564ZD93"/>
<keyword evidence="3" id="KW-1185">Reference proteome</keyword>
<accession>A0A564ZD93</accession>
<organism evidence="2 3">
    <name type="scientific">Hymenolepis diminuta</name>
    <name type="common">Rat tapeworm</name>
    <dbReference type="NCBI Taxonomy" id="6216"/>
    <lineage>
        <taxon>Eukaryota</taxon>
        <taxon>Metazoa</taxon>
        <taxon>Spiralia</taxon>
        <taxon>Lophotrochozoa</taxon>
        <taxon>Platyhelminthes</taxon>
        <taxon>Cestoda</taxon>
        <taxon>Eucestoda</taxon>
        <taxon>Cyclophyllidea</taxon>
        <taxon>Hymenolepididae</taxon>
        <taxon>Hymenolepis</taxon>
    </lineage>
</organism>